<evidence type="ECO:0000313" key="1">
    <source>
        <dbReference type="EMBL" id="GAF97536.1"/>
    </source>
</evidence>
<feature type="non-terminal residue" evidence="1">
    <location>
        <position position="64"/>
    </location>
</feature>
<gene>
    <name evidence="1" type="ORF">S01H1_30423</name>
</gene>
<reference evidence="1" key="1">
    <citation type="journal article" date="2014" name="Front. Microbiol.">
        <title>High frequency of phylogenetically diverse reductive dehalogenase-homologous genes in deep subseafloor sedimentary metagenomes.</title>
        <authorList>
            <person name="Kawai M."/>
            <person name="Futagami T."/>
            <person name="Toyoda A."/>
            <person name="Takaki Y."/>
            <person name="Nishi S."/>
            <person name="Hori S."/>
            <person name="Arai W."/>
            <person name="Tsubouchi T."/>
            <person name="Morono Y."/>
            <person name="Uchiyama I."/>
            <person name="Ito T."/>
            <person name="Fujiyama A."/>
            <person name="Inagaki F."/>
            <person name="Takami H."/>
        </authorList>
    </citation>
    <scope>NUCLEOTIDE SEQUENCE</scope>
    <source>
        <strain evidence="1">Expedition CK06-06</strain>
    </source>
</reference>
<sequence length="64" mass="7439">MPKTMTATDLEIESIHKKLDILTEYVEAQHKRQQEFDELKQDVMPIANHMIKLSIDELAEIGTE</sequence>
<protein>
    <submittedName>
        <fullName evidence="1">Uncharacterized protein</fullName>
    </submittedName>
</protein>
<accession>X0UE17</accession>
<dbReference type="EMBL" id="BARS01018722">
    <property type="protein sequence ID" value="GAF97536.1"/>
    <property type="molecule type" value="Genomic_DNA"/>
</dbReference>
<name>X0UE17_9ZZZZ</name>
<organism evidence="1">
    <name type="scientific">marine sediment metagenome</name>
    <dbReference type="NCBI Taxonomy" id="412755"/>
    <lineage>
        <taxon>unclassified sequences</taxon>
        <taxon>metagenomes</taxon>
        <taxon>ecological metagenomes</taxon>
    </lineage>
</organism>
<proteinExistence type="predicted"/>
<comment type="caution">
    <text evidence="1">The sequence shown here is derived from an EMBL/GenBank/DDBJ whole genome shotgun (WGS) entry which is preliminary data.</text>
</comment>
<dbReference type="AlphaFoldDB" id="X0UE17"/>